<dbReference type="Proteomes" id="UP000176914">
    <property type="component" value="Unassembled WGS sequence"/>
</dbReference>
<dbReference type="Pfam" id="PF13023">
    <property type="entry name" value="HD_3"/>
    <property type="match status" value="1"/>
</dbReference>
<evidence type="ECO:0000256" key="2">
    <source>
        <dbReference type="ARBA" id="ARBA00022801"/>
    </source>
</evidence>
<dbReference type="GO" id="GO:0046872">
    <property type="term" value="F:metal ion binding"/>
    <property type="evidence" value="ECO:0007669"/>
    <property type="project" value="UniProtKB-KW"/>
</dbReference>
<gene>
    <name evidence="4" type="ORF">A3C20_04280</name>
</gene>
<dbReference type="InterPro" id="IPR006674">
    <property type="entry name" value="HD_domain"/>
</dbReference>
<evidence type="ECO:0000313" key="4">
    <source>
        <dbReference type="EMBL" id="OGG70710.1"/>
    </source>
</evidence>
<keyword evidence="2" id="KW-0378">Hydrolase</keyword>
<name>A0A1F6EAV2_9BACT</name>
<comment type="caution">
    <text evidence="4">The sequence shown here is derived from an EMBL/GenBank/DDBJ whole genome shotgun (WGS) entry which is preliminary data.</text>
</comment>
<sequence length="202" mass="23715">MILTQSNEEVLEEMKRIRKLYALKSVMRYKTDRNRTVHSESVAEHLYGMQIISTYFLPLEDANRRLNWPHVAELILFHEIGEIETGDILFFQKRDADKEEERRAARRVADELPQSLQALAYERFIEFDACDTPEAKFADAVDKIEPIFELLDDVNVQSFKRLGLRKDIATNGKRLATKPYPYMRRFLDAWTEHMVSIEGFAV</sequence>
<dbReference type="PANTHER" id="PTHR11845">
    <property type="entry name" value="5'-DEOXYNUCLEOTIDASE HDDC2"/>
    <property type="match status" value="1"/>
</dbReference>
<evidence type="ECO:0000259" key="3">
    <source>
        <dbReference type="Pfam" id="PF13023"/>
    </source>
</evidence>
<dbReference type="PANTHER" id="PTHR11845:SF13">
    <property type="entry name" value="5'-DEOXYNUCLEOTIDASE HDDC2"/>
    <property type="match status" value="1"/>
</dbReference>
<dbReference type="InterPro" id="IPR039356">
    <property type="entry name" value="YfbR/HDDC2"/>
</dbReference>
<proteinExistence type="predicted"/>
<keyword evidence="1" id="KW-0479">Metal-binding</keyword>
<dbReference type="GO" id="GO:0002953">
    <property type="term" value="F:5'-deoxynucleotidase activity"/>
    <property type="evidence" value="ECO:0007669"/>
    <property type="project" value="InterPro"/>
</dbReference>
<dbReference type="Gene3D" id="1.10.3210.10">
    <property type="entry name" value="Hypothetical protein af1432"/>
    <property type="match status" value="1"/>
</dbReference>
<dbReference type="GO" id="GO:0005737">
    <property type="term" value="C:cytoplasm"/>
    <property type="evidence" value="ECO:0007669"/>
    <property type="project" value="TreeGrafter"/>
</dbReference>
<organism evidence="4 5">
    <name type="scientific">Candidatus Kaiserbacteria bacterium RIFCSPHIGHO2_02_FULL_55_25</name>
    <dbReference type="NCBI Taxonomy" id="1798498"/>
    <lineage>
        <taxon>Bacteria</taxon>
        <taxon>Candidatus Kaiseribacteriota</taxon>
    </lineage>
</organism>
<dbReference type="SUPFAM" id="SSF109604">
    <property type="entry name" value="HD-domain/PDEase-like"/>
    <property type="match status" value="1"/>
</dbReference>
<dbReference type="AlphaFoldDB" id="A0A1F6EAV2"/>
<accession>A0A1F6EAV2</accession>
<protein>
    <recommendedName>
        <fullName evidence="3">HD domain-containing protein</fullName>
    </recommendedName>
</protein>
<feature type="domain" description="HD" evidence="3">
    <location>
        <begin position="22"/>
        <end position="153"/>
    </location>
</feature>
<dbReference type="EMBL" id="MFLL01000001">
    <property type="protein sequence ID" value="OGG70710.1"/>
    <property type="molecule type" value="Genomic_DNA"/>
</dbReference>
<reference evidence="4 5" key="1">
    <citation type="journal article" date="2016" name="Nat. Commun.">
        <title>Thousands of microbial genomes shed light on interconnected biogeochemical processes in an aquifer system.</title>
        <authorList>
            <person name="Anantharaman K."/>
            <person name="Brown C.T."/>
            <person name="Hug L.A."/>
            <person name="Sharon I."/>
            <person name="Castelle C.J."/>
            <person name="Probst A.J."/>
            <person name="Thomas B.C."/>
            <person name="Singh A."/>
            <person name="Wilkins M.J."/>
            <person name="Karaoz U."/>
            <person name="Brodie E.L."/>
            <person name="Williams K.H."/>
            <person name="Hubbard S.S."/>
            <person name="Banfield J.F."/>
        </authorList>
    </citation>
    <scope>NUCLEOTIDE SEQUENCE [LARGE SCALE GENOMIC DNA]</scope>
</reference>
<evidence type="ECO:0000313" key="5">
    <source>
        <dbReference type="Proteomes" id="UP000176914"/>
    </source>
</evidence>
<evidence type="ECO:0000256" key="1">
    <source>
        <dbReference type="ARBA" id="ARBA00022723"/>
    </source>
</evidence>